<name>A0A060RR09_PLARE</name>
<dbReference type="Proteomes" id="UP000027581">
    <property type="component" value="Unassembled WGS sequence"/>
</dbReference>
<protein>
    <submittedName>
        <fullName evidence="2">Rifin</fullName>
    </submittedName>
</protein>
<gene>
    <name evidence="2" type="primary">RIF</name>
    <name evidence="2" type="ORF">PRCDC_0051400</name>
</gene>
<proteinExistence type="predicted"/>
<dbReference type="Pfam" id="PF02009">
    <property type="entry name" value="RIFIN"/>
    <property type="match status" value="1"/>
</dbReference>
<evidence type="ECO:0000256" key="1">
    <source>
        <dbReference type="SAM" id="Phobius"/>
    </source>
</evidence>
<organism evidence="2 3">
    <name type="scientific">Plasmodium reichenowi</name>
    <dbReference type="NCBI Taxonomy" id="5854"/>
    <lineage>
        <taxon>Eukaryota</taxon>
        <taxon>Sar</taxon>
        <taxon>Alveolata</taxon>
        <taxon>Apicomplexa</taxon>
        <taxon>Aconoidasida</taxon>
        <taxon>Haemosporida</taxon>
        <taxon>Plasmodiidae</taxon>
        <taxon>Plasmodium</taxon>
        <taxon>Plasmodium (Laverania)</taxon>
    </lineage>
</organism>
<accession>A0A060RR09</accession>
<dbReference type="VEuPathDB" id="PlasmoDB:PRG01_0021300"/>
<keyword evidence="3" id="KW-1185">Reference proteome</keyword>
<keyword evidence="1" id="KW-0812">Transmembrane</keyword>
<reference evidence="2" key="1">
    <citation type="submission" date="2014-01" db="EMBL/GenBank/DDBJ databases">
        <authorList>
            <person name="Aslett M."/>
        </authorList>
    </citation>
    <scope>NUCLEOTIDE SEQUENCE</scope>
    <source>
        <strain evidence="2">CDC</strain>
    </source>
</reference>
<feature type="non-terminal residue" evidence="2">
    <location>
        <position position="1"/>
    </location>
</feature>
<keyword evidence="1" id="KW-0472">Membrane</keyword>
<evidence type="ECO:0000313" key="2">
    <source>
        <dbReference type="EMBL" id="CDO61881.1"/>
    </source>
</evidence>
<dbReference type="VEuPathDB" id="PlasmoDB:PRCDC_0051400"/>
<dbReference type="NCBIfam" id="TIGR01477">
    <property type="entry name" value="RIFIN"/>
    <property type="match status" value="1"/>
</dbReference>
<sequence>AHNNNNPSITQKIPTSRLLCECELYAPSNYDSDPQMKRVMQQFVDRSSQRFKECDDRMVEKRKQCKEQCDKEMQKIILKDKLEKQMVEQLTTLDTNITTGDIPTCISEKSMADKVEKGCLRCGQILVAAMPEIGSIGGSLLSALYAWKPTALKIAIEKAIAAGSAQGAVAGKAAGMNVVIKFLKDWGIEQYCHGIYESILKIDRFNNLKNFAELIITKHGEICAISTTEDASKEAMCIDFGRKLGTHLKNGKPYGPPANDLVPRLLEELGGKAETTLNIQAGEVAAAKTATLKAAQEKAIETTFMGNQTAIIASVIAIVVIILVMVIIYLILRYRRKKKMKKKLQYIKLLEEYI</sequence>
<dbReference type="EMBL" id="HG810550">
    <property type="protein sequence ID" value="CDO61881.1"/>
    <property type="molecule type" value="Genomic_DNA"/>
</dbReference>
<keyword evidence="1" id="KW-1133">Transmembrane helix</keyword>
<feature type="transmembrane region" description="Helical" evidence="1">
    <location>
        <begin position="310"/>
        <end position="332"/>
    </location>
</feature>
<dbReference type="InterPro" id="IPR006373">
    <property type="entry name" value="VSA_Rifin"/>
</dbReference>
<reference evidence="2" key="2">
    <citation type="submission" date="2014-05" db="EMBL/GenBank/DDBJ databases">
        <title>The genome sequences of chimpanzee malaria parasites reveal the path to human adaptation.</title>
        <authorList>
            <person name="Otto T.D."/>
            <person name="Rayner J.C."/>
            <person name="Boehme U."/>
            <person name="Pain A."/>
            <person name="Spottiswoode N."/>
            <person name="Sanders M."/>
            <person name="Quail M."/>
            <person name="Ollomo B."/>
            <person name="Renaud F."/>
            <person name="Thomas A.W."/>
            <person name="Prugnolle F."/>
            <person name="Conway D.J."/>
            <person name="Newbold C."/>
            <person name="Berriman M."/>
        </authorList>
    </citation>
    <scope>NUCLEOTIDE SEQUENCE [LARGE SCALE GENOMIC DNA]</scope>
    <source>
        <strain evidence="2">CDC</strain>
    </source>
</reference>
<dbReference type="AlphaFoldDB" id="A0A060RR09"/>
<evidence type="ECO:0000313" key="3">
    <source>
        <dbReference type="Proteomes" id="UP000027581"/>
    </source>
</evidence>